<keyword evidence="2" id="KW-0813">Transport</keyword>
<dbReference type="PANTHER" id="PTHR34229:SF1">
    <property type="entry name" value="METAL TRANSPORT PROTEIN HI_1621-RELATED"/>
    <property type="match status" value="1"/>
</dbReference>
<evidence type="ECO:0000256" key="4">
    <source>
        <dbReference type="ARBA" id="ARBA00022692"/>
    </source>
</evidence>
<name>I3Y878_THIV6</name>
<dbReference type="InterPro" id="IPR002751">
    <property type="entry name" value="CbiM/NikMN"/>
</dbReference>
<evidence type="ECO:0000256" key="1">
    <source>
        <dbReference type="ARBA" id="ARBA00004651"/>
    </source>
</evidence>
<feature type="transmembrane region" description="Helical" evidence="7">
    <location>
        <begin position="7"/>
        <end position="29"/>
    </location>
</feature>
<keyword evidence="5 7" id="KW-1133">Transmembrane helix</keyword>
<reference evidence="8 9" key="1">
    <citation type="submission" date="2012-06" db="EMBL/GenBank/DDBJ databases">
        <title>Complete sequence of Thiocystis violascens DSM 198.</title>
        <authorList>
            <consortium name="US DOE Joint Genome Institute"/>
            <person name="Lucas S."/>
            <person name="Han J."/>
            <person name="Lapidus A."/>
            <person name="Cheng J.-F."/>
            <person name="Goodwin L."/>
            <person name="Pitluck S."/>
            <person name="Peters L."/>
            <person name="Ovchinnikova G."/>
            <person name="Teshima H."/>
            <person name="Detter J.C."/>
            <person name="Han C."/>
            <person name="Tapia R."/>
            <person name="Land M."/>
            <person name="Hauser L."/>
            <person name="Kyrpides N."/>
            <person name="Ivanova N."/>
            <person name="Pagani I."/>
            <person name="Vogl K."/>
            <person name="Liu Z."/>
            <person name="Frigaard N.-U."/>
            <person name="Bryant D."/>
            <person name="Woyke T."/>
        </authorList>
    </citation>
    <scope>NUCLEOTIDE SEQUENCE [LARGE SCALE GENOMIC DNA]</scope>
    <source>
        <strain evidence="9">ATCC 17096 / DSM 198 / 6111</strain>
    </source>
</reference>
<dbReference type="KEGG" id="tvi:Thivi_1166"/>
<dbReference type="PANTHER" id="PTHR34229">
    <property type="entry name" value="METAL TRANSPORT PROTEIN HI_1621-RELATED"/>
    <property type="match status" value="1"/>
</dbReference>
<keyword evidence="4 7" id="KW-0812">Transmembrane</keyword>
<feature type="transmembrane region" description="Helical" evidence="7">
    <location>
        <begin position="98"/>
        <end position="119"/>
    </location>
</feature>
<dbReference type="GO" id="GO:0005886">
    <property type="term" value="C:plasma membrane"/>
    <property type="evidence" value="ECO:0007669"/>
    <property type="project" value="UniProtKB-SubCell"/>
</dbReference>
<keyword evidence="6 7" id="KW-0472">Membrane</keyword>
<keyword evidence="3" id="KW-1003">Cell membrane</keyword>
<accession>I3Y878</accession>
<evidence type="ECO:0000256" key="7">
    <source>
        <dbReference type="SAM" id="Phobius"/>
    </source>
</evidence>
<dbReference type="RefSeq" id="WP_014777680.1">
    <property type="nucleotide sequence ID" value="NC_018012.1"/>
</dbReference>
<keyword evidence="9" id="KW-1185">Reference proteome</keyword>
<dbReference type="EMBL" id="CP003154">
    <property type="protein sequence ID" value="AFL73196.1"/>
    <property type="molecule type" value="Genomic_DNA"/>
</dbReference>
<dbReference type="AlphaFoldDB" id="I3Y878"/>
<proteinExistence type="predicted"/>
<dbReference type="NCBIfam" id="NF004905">
    <property type="entry name" value="PRK06265.1-5"/>
    <property type="match status" value="1"/>
</dbReference>
<feature type="transmembrane region" description="Helical" evidence="7">
    <location>
        <begin position="131"/>
        <end position="154"/>
    </location>
</feature>
<dbReference type="Proteomes" id="UP000006062">
    <property type="component" value="Chromosome"/>
</dbReference>
<comment type="subcellular location">
    <subcellularLocation>
        <location evidence="1">Cell membrane</location>
        <topology evidence="1">Multi-pass membrane protein</topology>
    </subcellularLocation>
</comment>
<feature type="transmembrane region" description="Helical" evidence="7">
    <location>
        <begin position="160"/>
        <end position="191"/>
    </location>
</feature>
<protein>
    <submittedName>
        <fullName evidence="8">ABC-type Co2+ transport system, permease component</fullName>
    </submittedName>
</protein>
<dbReference type="Gene3D" id="1.10.1760.20">
    <property type="match status" value="1"/>
</dbReference>
<evidence type="ECO:0000256" key="6">
    <source>
        <dbReference type="ARBA" id="ARBA00023136"/>
    </source>
</evidence>
<evidence type="ECO:0000313" key="8">
    <source>
        <dbReference type="EMBL" id="AFL73196.1"/>
    </source>
</evidence>
<feature type="transmembrane region" description="Helical" evidence="7">
    <location>
        <begin position="41"/>
        <end position="66"/>
    </location>
</feature>
<dbReference type="OrthoDB" id="9792317at2"/>
<dbReference type="eggNOG" id="COG0310">
    <property type="taxonomic scope" value="Bacteria"/>
</dbReference>
<dbReference type="HOGENOM" id="CLU_052508_1_0_6"/>
<sequence length="206" mass="21187">MAHIPDGVLSAPVLIVGGLVSVGLLAVALRRLDYDRLPQTAVLSAAFFVSSLISVPIGPSSVHLLLNGLMGLLLGWTALPALFVALVLQAAFFGYGGILVLGVNTMNMALPALFCALLLAPWMRRVAPDRLFWIGAAAGGLGVLMTGVLVALSLGLSGKAFLPAAGVLVVTYLPLALVEAVITGTVVAFLARVAPELLRSSEVSHA</sequence>
<dbReference type="GO" id="GO:0000041">
    <property type="term" value="P:transition metal ion transport"/>
    <property type="evidence" value="ECO:0007669"/>
    <property type="project" value="InterPro"/>
</dbReference>
<dbReference type="NCBIfam" id="NF004903">
    <property type="entry name" value="PRK06265.1-3"/>
    <property type="match status" value="1"/>
</dbReference>
<feature type="transmembrane region" description="Helical" evidence="7">
    <location>
        <begin position="73"/>
        <end position="92"/>
    </location>
</feature>
<evidence type="ECO:0000313" key="9">
    <source>
        <dbReference type="Proteomes" id="UP000006062"/>
    </source>
</evidence>
<evidence type="ECO:0000256" key="3">
    <source>
        <dbReference type="ARBA" id="ARBA00022475"/>
    </source>
</evidence>
<organism evidence="8 9">
    <name type="scientific">Thiocystis violascens (strain ATCC 17096 / DSM 198 / 6111)</name>
    <name type="common">Chromatium violascens</name>
    <dbReference type="NCBI Taxonomy" id="765911"/>
    <lineage>
        <taxon>Bacteria</taxon>
        <taxon>Pseudomonadati</taxon>
        <taxon>Pseudomonadota</taxon>
        <taxon>Gammaproteobacteria</taxon>
        <taxon>Chromatiales</taxon>
        <taxon>Chromatiaceae</taxon>
        <taxon>Thiocystis</taxon>
    </lineage>
</organism>
<dbReference type="STRING" id="765911.Thivi_1166"/>
<dbReference type="Pfam" id="PF01891">
    <property type="entry name" value="CbiM"/>
    <property type="match status" value="1"/>
</dbReference>
<gene>
    <name evidence="8" type="ordered locus">Thivi_1166</name>
</gene>
<evidence type="ECO:0000256" key="5">
    <source>
        <dbReference type="ARBA" id="ARBA00022989"/>
    </source>
</evidence>
<evidence type="ECO:0000256" key="2">
    <source>
        <dbReference type="ARBA" id="ARBA00022448"/>
    </source>
</evidence>